<dbReference type="InterPro" id="IPR011707">
    <property type="entry name" value="Cu-oxidase-like_N"/>
</dbReference>
<evidence type="ECO:0000313" key="8">
    <source>
        <dbReference type="Proteomes" id="UP001174909"/>
    </source>
</evidence>
<evidence type="ECO:0000256" key="4">
    <source>
        <dbReference type="ARBA" id="ARBA00023008"/>
    </source>
</evidence>
<evidence type="ECO:0000256" key="2">
    <source>
        <dbReference type="ARBA" id="ARBA00022723"/>
    </source>
</evidence>
<evidence type="ECO:0000313" key="7">
    <source>
        <dbReference type="EMBL" id="CAI8006930.1"/>
    </source>
</evidence>
<dbReference type="GO" id="GO:0016491">
    <property type="term" value="F:oxidoreductase activity"/>
    <property type="evidence" value="ECO:0007669"/>
    <property type="project" value="UniProtKB-KW"/>
</dbReference>
<dbReference type="CDD" id="cd13858">
    <property type="entry name" value="CuRO_1_tcLCC2_insect_like"/>
    <property type="match status" value="1"/>
</dbReference>
<keyword evidence="4" id="KW-0186">Copper</keyword>
<dbReference type="EMBL" id="CASHTH010000735">
    <property type="protein sequence ID" value="CAI8006930.1"/>
    <property type="molecule type" value="Genomic_DNA"/>
</dbReference>
<keyword evidence="3" id="KW-0560">Oxidoreductase</keyword>
<feature type="chain" id="PRO_5041311405" evidence="5">
    <location>
        <begin position="19"/>
        <end position="589"/>
    </location>
</feature>
<comment type="similarity">
    <text evidence="1">Belongs to the multicopper oxidase family.</text>
</comment>
<name>A0AA35R8S8_GEOBA</name>
<dbReference type="GO" id="GO:0005507">
    <property type="term" value="F:copper ion binding"/>
    <property type="evidence" value="ECO:0007669"/>
    <property type="project" value="InterPro"/>
</dbReference>
<feature type="signal peptide" evidence="5">
    <location>
        <begin position="1"/>
        <end position="18"/>
    </location>
</feature>
<gene>
    <name evidence="7" type="ORF">GBAR_LOCUS4973</name>
</gene>
<keyword evidence="2" id="KW-0479">Metal-binding</keyword>
<dbReference type="PANTHER" id="PTHR11709:SF394">
    <property type="entry name" value="FI03373P-RELATED"/>
    <property type="match status" value="1"/>
</dbReference>
<dbReference type="InterPro" id="IPR008972">
    <property type="entry name" value="Cupredoxin"/>
</dbReference>
<sequence>MKFQITIVFAAFAVCATAEDLQSRVKRMYGDRAGFAELWSRLGAELMSNQDGANANEKAIISFLEGMLPAESSRVNNDLASEESEECYSLMSVRAKTGDGIYDGQGGSGNPKLEVLLTNGQKYRATLTGNKNRGSYVVREFEIGRDFQYGSNCWTRSQIAGVALVAGGNNGWFVVSFATYLANPEKPHVKLTCDPHFNKWVDGNDRYPYDATYINLNLFESMPAEHHCITRVKIEVQTATNYYSGFGWKPHHIQLVLRDGAVIEGDLKGPAKRGSPYARELSLEHDFSAWCRCVKRSDIEHVKLVAGNNDGWLISSIKTHYFTKEVGAFKELTSDLNFNKWLDGDEKYAYDATQHFLSLSPFIDTPTCGYGVPVCECAEGATACIFNLEIDEMMTFASYQKFGIGVNEGLFVRGREGVMYYVNATGEVVPHPTHATRKCAIDYNENDCSEPQLVDGKTFRMVIGVNGQVPGPTLIVHDGQKVTIHVHNNMTTEGISIHWHGMYQMGTPWMDGVGQVTQCQIGPSSSFSYMYLARPSGTFWYHSHSGAQRTDGFFGALIVKETKQHHSTVKTELAKFGVRDYEDFPTSTL</sequence>
<comment type="caution">
    <text evidence="7">The sequence shown here is derived from an EMBL/GenBank/DDBJ whole genome shotgun (WGS) entry which is preliminary data.</text>
</comment>
<dbReference type="PANTHER" id="PTHR11709">
    <property type="entry name" value="MULTI-COPPER OXIDASE"/>
    <property type="match status" value="1"/>
</dbReference>
<reference evidence="7" key="1">
    <citation type="submission" date="2023-03" db="EMBL/GenBank/DDBJ databases">
        <authorList>
            <person name="Steffen K."/>
            <person name="Cardenas P."/>
        </authorList>
    </citation>
    <scope>NUCLEOTIDE SEQUENCE</scope>
</reference>
<protein>
    <submittedName>
        <fullName evidence="7">L-ascorbate oxidase</fullName>
    </submittedName>
</protein>
<dbReference type="Proteomes" id="UP001174909">
    <property type="component" value="Unassembled WGS sequence"/>
</dbReference>
<dbReference type="Pfam" id="PF07732">
    <property type="entry name" value="Cu-oxidase_3"/>
    <property type="match status" value="1"/>
</dbReference>
<evidence type="ECO:0000256" key="5">
    <source>
        <dbReference type="SAM" id="SignalP"/>
    </source>
</evidence>
<evidence type="ECO:0000256" key="3">
    <source>
        <dbReference type="ARBA" id="ARBA00023002"/>
    </source>
</evidence>
<evidence type="ECO:0000256" key="1">
    <source>
        <dbReference type="ARBA" id="ARBA00010609"/>
    </source>
</evidence>
<dbReference type="Gene3D" id="2.60.40.420">
    <property type="entry name" value="Cupredoxins - blue copper proteins"/>
    <property type="match status" value="1"/>
</dbReference>
<accession>A0AA35R8S8</accession>
<dbReference type="AlphaFoldDB" id="A0AA35R8S8"/>
<feature type="domain" description="Plastocyanin-like" evidence="6">
    <location>
        <begin position="454"/>
        <end position="563"/>
    </location>
</feature>
<dbReference type="SUPFAM" id="SSF49503">
    <property type="entry name" value="Cupredoxins"/>
    <property type="match status" value="1"/>
</dbReference>
<keyword evidence="5" id="KW-0732">Signal</keyword>
<evidence type="ECO:0000259" key="6">
    <source>
        <dbReference type="Pfam" id="PF07732"/>
    </source>
</evidence>
<proteinExistence type="inferred from homology"/>
<dbReference type="InterPro" id="IPR045087">
    <property type="entry name" value="Cu-oxidase_fam"/>
</dbReference>
<organism evidence="7 8">
    <name type="scientific">Geodia barretti</name>
    <name type="common">Barrett's horny sponge</name>
    <dbReference type="NCBI Taxonomy" id="519541"/>
    <lineage>
        <taxon>Eukaryota</taxon>
        <taxon>Metazoa</taxon>
        <taxon>Porifera</taxon>
        <taxon>Demospongiae</taxon>
        <taxon>Heteroscleromorpha</taxon>
        <taxon>Tetractinellida</taxon>
        <taxon>Astrophorina</taxon>
        <taxon>Geodiidae</taxon>
        <taxon>Geodia</taxon>
    </lineage>
</organism>
<keyword evidence="8" id="KW-1185">Reference proteome</keyword>